<sequence length="309" mass="32611">MTVHPDARRFLDIVAGSPPADTQTVEQNRADLSNALPLTGATTELPYVEDTTIAGVPVRLYSATPVEHDAPAVIYFHGGGWVIGDLEIADTTARDLAKYSGALVVSVDYRKAPEAPFPAAIQDALAVTEAVLRGDSALPIDVSRVAVAGDSAGGTLAAVTAQQLRGHQPALVHQALIYPTTELSTDLTGSFEEFAEGYYLTVRDIEYCYSTYAGENRRDVLASPGLNPDLSNLPDATVITGGCDPLRDQAEAYAQAMAEAGNTVTSVRFNGLVHPFFYLAGVIDGANSARRFVGVQLQAALMASLVKTG</sequence>
<evidence type="ECO:0000256" key="2">
    <source>
        <dbReference type="ARBA" id="ARBA00022801"/>
    </source>
</evidence>
<dbReference type="SUPFAM" id="SSF53474">
    <property type="entry name" value="alpha/beta-Hydrolases"/>
    <property type="match status" value="1"/>
</dbReference>
<reference evidence="5 6" key="1">
    <citation type="submission" date="2020-11" db="EMBL/GenBank/DDBJ databases">
        <title>Amino acid is mineralized and recycled by bacteria in oceanic microbiome.</title>
        <authorList>
            <person name="Zheng L.Y."/>
        </authorList>
    </citation>
    <scope>NUCLEOTIDE SEQUENCE [LARGE SCALE GENOMIC DNA]</scope>
    <source>
        <strain evidence="5 6">A32-1</strain>
    </source>
</reference>
<dbReference type="InterPro" id="IPR013094">
    <property type="entry name" value="AB_hydrolase_3"/>
</dbReference>
<accession>A0A7S8MY77</accession>
<keyword evidence="2 5" id="KW-0378">Hydrolase</keyword>
<dbReference type="GO" id="GO:0016787">
    <property type="term" value="F:hydrolase activity"/>
    <property type="evidence" value="ECO:0007669"/>
    <property type="project" value="UniProtKB-KW"/>
</dbReference>
<evidence type="ECO:0000313" key="6">
    <source>
        <dbReference type="Proteomes" id="UP000594480"/>
    </source>
</evidence>
<dbReference type="InterPro" id="IPR029058">
    <property type="entry name" value="AB_hydrolase_fold"/>
</dbReference>
<protein>
    <submittedName>
        <fullName evidence="5">Alpha/beta hydrolase</fullName>
    </submittedName>
</protein>
<evidence type="ECO:0000259" key="4">
    <source>
        <dbReference type="Pfam" id="PF07859"/>
    </source>
</evidence>
<dbReference type="PANTHER" id="PTHR48081">
    <property type="entry name" value="AB HYDROLASE SUPERFAMILY PROTEIN C4A8.06C"/>
    <property type="match status" value="1"/>
</dbReference>
<dbReference type="RefSeq" id="WP_195692600.1">
    <property type="nucleotide sequence ID" value="NZ_CP064760.1"/>
</dbReference>
<dbReference type="InterPro" id="IPR050300">
    <property type="entry name" value="GDXG_lipolytic_enzyme"/>
</dbReference>
<feature type="active site" evidence="3">
    <location>
        <position position="151"/>
    </location>
</feature>
<organism evidence="5 6">
    <name type="scientific">Microbacterium schleiferi</name>
    <dbReference type="NCBI Taxonomy" id="69362"/>
    <lineage>
        <taxon>Bacteria</taxon>
        <taxon>Bacillati</taxon>
        <taxon>Actinomycetota</taxon>
        <taxon>Actinomycetes</taxon>
        <taxon>Micrococcales</taxon>
        <taxon>Microbacteriaceae</taxon>
        <taxon>Microbacterium</taxon>
    </lineage>
</organism>
<dbReference type="Proteomes" id="UP000594480">
    <property type="component" value="Chromosome"/>
</dbReference>
<evidence type="ECO:0000256" key="1">
    <source>
        <dbReference type="ARBA" id="ARBA00010515"/>
    </source>
</evidence>
<evidence type="ECO:0000256" key="3">
    <source>
        <dbReference type="PROSITE-ProRule" id="PRU10038"/>
    </source>
</evidence>
<gene>
    <name evidence="5" type="ORF">IT882_15725</name>
</gene>
<dbReference type="PROSITE" id="PS01174">
    <property type="entry name" value="LIPASE_GDXG_SER"/>
    <property type="match status" value="1"/>
</dbReference>
<proteinExistence type="inferred from homology"/>
<name>A0A7S8MY77_9MICO</name>
<dbReference type="InterPro" id="IPR033140">
    <property type="entry name" value="Lipase_GDXG_put_SER_AS"/>
</dbReference>
<dbReference type="PANTHER" id="PTHR48081:SF8">
    <property type="entry name" value="ALPHA_BETA HYDROLASE FOLD-3 DOMAIN-CONTAINING PROTEIN-RELATED"/>
    <property type="match status" value="1"/>
</dbReference>
<comment type="similarity">
    <text evidence="1">Belongs to the 'GDXG' lipolytic enzyme family.</text>
</comment>
<feature type="domain" description="Alpha/beta hydrolase fold-3" evidence="4">
    <location>
        <begin position="73"/>
        <end position="277"/>
    </location>
</feature>
<dbReference type="Gene3D" id="3.40.50.1820">
    <property type="entry name" value="alpha/beta hydrolase"/>
    <property type="match status" value="1"/>
</dbReference>
<dbReference type="AlphaFoldDB" id="A0A7S8MY77"/>
<dbReference type="KEGG" id="msf:IT882_15725"/>
<dbReference type="Pfam" id="PF07859">
    <property type="entry name" value="Abhydrolase_3"/>
    <property type="match status" value="1"/>
</dbReference>
<evidence type="ECO:0000313" key="5">
    <source>
        <dbReference type="EMBL" id="QPE04545.1"/>
    </source>
</evidence>
<dbReference type="EMBL" id="CP064760">
    <property type="protein sequence ID" value="QPE04545.1"/>
    <property type="molecule type" value="Genomic_DNA"/>
</dbReference>
<keyword evidence="6" id="KW-1185">Reference proteome</keyword>